<dbReference type="OrthoDB" id="7353484at2759"/>
<evidence type="ECO:0000313" key="2">
    <source>
        <dbReference type="EMBL" id="GBN75824.1"/>
    </source>
</evidence>
<dbReference type="InterPro" id="IPR041362">
    <property type="entry name" value="TIG2_plexin"/>
</dbReference>
<dbReference type="EMBL" id="BGPR01145454">
    <property type="protein sequence ID" value="GBN75824.1"/>
    <property type="molecule type" value="Genomic_DNA"/>
</dbReference>
<feature type="domain" description="Plexin TIG" evidence="1">
    <location>
        <begin position="25"/>
        <end position="79"/>
    </location>
</feature>
<feature type="non-terminal residue" evidence="2">
    <location>
        <position position="1"/>
    </location>
</feature>
<proteinExistence type="predicted"/>
<organism evidence="2 3">
    <name type="scientific">Araneus ventricosus</name>
    <name type="common">Orbweaver spider</name>
    <name type="synonym">Epeira ventricosa</name>
    <dbReference type="NCBI Taxonomy" id="182803"/>
    <lineage>
        <taxon>Eukaryota</taxon>
        <taxon>Metazoa</taxon>
        <taxon>Ecdysozoa</taxon>
        <taxon>Arthropoda</taxon>
        <taxon>Chelicerata</taxon>
        <taxon>Arachnida</taxon>
        <taxon>Araneae</taxon>
        <taxon>Araneomorphae</taxon>
        <taxon>Entelegynae</taxon>
        <taxon>Araneoidea</taxon>
        <taxon>Araneidae</taxon>
        <taxon>Araneus</taxon>
    </lineage>
</organism>
<dbReference type="Pfam" id="PF18020">
    <property type="entry name" value="TIG_2"/>
    <property type="match status" value="1"/>
</dbReference>
<reference evidence="2 3" key="1">
    <citation type="journal article" date="2019" name="Sci. Rep.">
        <title>Orb-weaving spider Araneus ventricosus genome elucidates the spidroin gene catalogue.</title>
        <authorList>
            <person name="Kono N."/>
            <person name="Nakamura H."/>
            <person name="Ohtoshi R."/>
            <person name="Moran D.A.P."/>
            <person name="Shinohara A."/>
            <person name="Yoshida Y."/>
            <person name="Fujiwara M."/>
            <person name="Mori M."/>
            <person name="Tomita M."/>
            <person name="Arakawa K."/>
        </authorList>
    </citation>
    <scope>NUCLEOTIDE SEQUENCE [LARGE SCALE GENOMIC DNA]</scope>
</reference>
<keyword evidence="3" id="KW-1185">Reference proteome</keyword>
<sequence length="85" mass="9355">SVGPSIRSGPGFCPRINKTANGSTEILVASGISKRISVKVDNIQQHIARMRFLCQFNIEGRVKQVNAQLIGEIMYCEEMVVSKTC</sequence>
<dbReference type="Proteomes" id="UP000499080">
    <property type="component" value="Unassembled WGS sequence"/>
</dbReference>
<dbReference type="AlphaFoldDB" id="A0A4Y2RJ66"/>
<gene>
    <name evidence="2" type="ORF">AVEN_240009_1</name>
</gene>
<protein>
    <recommendedName>
        <fullName evidence="1">Plexin TIG domain-containing protein</fullName>
    </recommendedName>
</protein>
<evidence type="ECO:0000259" key="1">
    <source>
        <dbReference type="Pfam" id="PF18020"/>
    </source>
</evidence>
<comment type="caution">
    <text evidence="2">The sequence shown here is derived from an EMBL/GenBank/DDBJ whole genome shotgun (WGS) entry which is preliminary data.</text>
</comment>
<evidence type="ECO:0000313" key="3">
    <source>
        <dbReference type="Proteomes" id="UP000499080"/>
    </source>
</evidence>
<accession>A0A4Y2RJ66</accession>
<name>A0A4Y2RJ66_ARAVE</name>